<organism evidence="2 3">
    <name type="scientific">Geodia barretti</name>
    <name type="common">Barrett's horny sponge</name>
    <dbReference type="NCBI Taxonomy" id="519541"/>
    <lineage>
        <taxon>Eukaryota</taxon>
        <taxon>Metazoa</taxon>
        <taxon>Porifera</taxon>
        <taxon>Demospongiae</taxon>
        <taxon>Heteroscleromorpha</taxon>
        <taxon>Tetractinellida</taxon>
        <taxon>Astrophorina</taxon>
        <taxon>Geodiidae</taxon>
        <taxon>Geodia</taxon>
    </lineage>
</organism>
<sequence length="48" mass="5259">MLVIQIRTALLTIMTIVNLYIIPTSLILTVIELETFATIAHGCSTIIS</sequence>
<accession>A0AA35SPY2</accession>
<gene>
    <name evidence="2" type="ORF">GBAR_LOCUS18869</name>
</gene>
<keyword evidence="3" id="KW-1185">Reference proteome</keyword>
<name>A0AA35SPY2_GEOBA</name>
<reference evidence="2" key="1">
    <citation type="submission" date="2023-03" db="EMBL/GenBank/DDBJ databases">
        <authorList>
            <person name="Steffen K."/>
            <person name="Cardenas P."/>
        </authorList>
    </citation>
    <scope>NUCLEOTIDE SEQUENCE</scope>
</reference>
<proteinExistence type="predicted"/>
<keyword evidence="1" id="KW-1133">Transmembrane helix</keyword>
<keyword evidence="1" id="KW-0472">Membrane</keyword>
<comment type="caution">
    <text evidence="2">The sequence shown here is derived from an EMBL/GenBank/DDBJ whole genome shotgun (WGS) entry which is preliminary data.</text>
</comment>
<protein>
    <submittedName>
        <fullName evidence="2">Uncharacterized protein</fullName>
    </submittedName>
</protein>
<feature type="transmembrane region" description="Helical" evidence="1">
    <location>
        <begin position="9"/>
        <end position="31"/>
    </location>
</feature>
<evidence type="ECO:0000313" key="3">
    <source>
        <dbReference type="Proteomes" id="UP001174909"/>
    </source>
</evidence>
<evidence type="ECO:0000256" key="1">
    <source>
        <dbReference type="SAM" id="Phobius"/>
    </source>
</evidence>
<dbReference type="EMBL" id="CASHTH010002668">
    <property type="protein sequence ID" value="CAI8033454.1"/>
    <property type="molecule type" value="Genomic_DNA"/>
</dbReference>
<dbReference type="AlphaFoldDB" id="A0AA35SPY2"/>
<dbReference type="Proteomes" id="UP001174909">
    <property type="component" value="Unassembled WGS sequence"/>
</dbReference>
<keyword evidence="1" id="KW-0812">Transmembrane</keyword>
<evidence type="ECO:0000313" key="2">
    <source>
        <dbReference type="EMBL" id="CAI8033454.1"/>
    </source>
</evidence>